<evidence type="ECO:0000313" key="2">
    <source>
        <dbReference type="Proteomes" id="UP001321479"/>
    </source>
</evidence>
<proteinExistence type="predicted"/>
<dbReference type="RefSeq" id="YP_010841407.1">
    <property type="nucleotide sequence ID" value="NC_079139.1"/>
</dbReference>
<dbReference type="GeneID" id="80558004"/>
<keyword evidence="2" id="KW-1185">Reference proteome</keyword>
<protein>
    <submittedName>
        <fullName evidence="1">Uncharacterized protein</fullName>
    </submittedName>
</protein>
<dbReference type="Proteomes" id="UP001321479">
    <property type="component" value="Segment"/>
</dbReference>
<evidence type="ECO:0000313" key="1">
    <source>
        <dbReference type="EMBL" id="BCS82799.1"/>
    </source>
</evidence>
<organism evidence="1 2">
    <name type="scientific">Cotonvirus japonicus</name>
    <dbReference type="NCBI Taxonomy" id="2811091"/>
    <lineage>
        <taxon>Viruses</taxon>
        <taxon>Varidnaviria</taxon>
        <taxon>Bamfordvirae</taxon>
        <taxon>Nucleocytoviricota</taxon>
        <taxon>Megaviricetes</taxon>
        <taxon>Imitervirales</taxon>
        <taxon>Mimiviridae</taxon>
        <taxon>Megamimivirinae</taxon>
        <taxon>Cotonvirus</taxon>
        <taxon>Cotonvirus japonicum</taxon>
    </lineage>
</organism>
<name>A0ABM7NRL9_9VIRU</name>
<accession>A0ABM7NRL9</accession>
<reference evidence="1 2" key="1">
    <citation type="submission" date="2021-02" db="EMBL/GenBank/DDBJ databases">
        <title>Cotonvirus japonicus, which uses Golgi apparatus of host cells for its virion factory, phylogenetically links tailed tupanvirus and icosahedral mimivirus.</title>
        <authorList>
            <person name="Takahashi H."/>
            <person name="Fukaya S."/>
            <person name="Song C."/>
            <person name="Murata K."/>
            <person name="Takemura M."/>
        </authorList>
    </citation>
    <scope>NUCLEOTIDE SEQUENCE [LARGE SCALE GENOMIC DNA]</scope>
</reference>
<sequence length="117" mass="13531">MGNIETAYPITEEDVNVFLQEKKKSGEELTDTSIDELMERGYHQQLHVAVKREINSRLQEKSWTDIVVTDDDIKNIIKEKGENISDADFDDYVQMRFNQSHPTNQTIAINDDPDNLC</sequence>
<dbReference type="EMBL" id="AP024483">
    <property type="protein sequence ID" value="BCS82799.1"/>
    <property type="molecule type" value="Genomic_DNA"/>
</dbReference>